<evidence type="ECO:0000313" key="9">
    <source>
        <dbReference type="Proteomes" id="UP000283895"/>
    </source>
</evidence>
<accession>A0A423W740</accession>
<evidence type="ECO:0000256" key="1">
    <source>
        <dbReference type="ARBA" id="ARBA00007447"/>
    </source>
</evidence>
<dbReference type="STRING" id="356882.A0A423W740"/>
<protein>
    <recommendedName>
        <fullName evidence="7">Peptidase A1 domain-containing protein</fullName>
    </recommendedName>
</protein>
<dbReference type="InterPro" id="IPR034163">
    <property type="entry name" value="Aspergillopepsin-like_cat_dom"/>
</dbReference>
<evidence type="ECO:0000259" key="7">
    <source>
        <dbReference type="PROSITE" id="PS51767"/>
    </source>
</evidence>
<sequence length="411" mass="44495">MDLDNTRKSDLSEFSVQQVKNENYVKKPGYLALLDIYAKYSAPLPKSLKIAMKTHGLPSRRKRQQASGQMGTTEAVPPQGYDYEFICPVDIGTPPQTMYLNFDSGSSDLWVFSNDTNSTQVLNQGLYDPKASSTSVLKQNYTFSIGYGDGNTASGIVYSDTVSVGKATVKGMTVESATEVSAGFTNDPDSWGLLGLGMSRGNTVSPVKQLTFLDTIKDSLALPVFTADLKHGRAGQYNFGYVDDASHTGSIQYGAIAPNSIYWEFAATGYRVGPAPNESNPNQGYTTRPWRTIADTGTTLLLVPDDVVTAYYNKVPGSFYSDDWAGMLFPCSVAPDLPDFTFGIGLYKGTLPGRYINYGNVDTEGTNCFGGIQTQGTIDFGIFGDVILKALFVVFDSGTERVGISSKELTT</sequence>
<reference evidence="8 9" key="1">
    <citation type="submission" date="2015-09" db="EMBL/GenBank/DDBJ databases">
        <title>Host preference determinants of Valsa canker pathogens revealed by comparative genomics.</title>
        <authorList>
            <person name="Yin Z."/>
            <person name="Huang L."/>
        </authorList>
    </citation>
    <scope>NUCLEOTIDE SEQUENCE [LARGE SCALE GENOMIC DNA]</scope>
    <source>
        <strain evidence="8 9">03-1</strain>
    </source>
</reference>
<gene>
    <name evidence="8" type="ORF">VMCG_06684</name>
</gene>
<dbReference type="SUPFAM" id="SSF50630">
    <property type="entry name" value="Acid proteases"/>
    <property type="match status" value="1"/>
</dbReference>
<dbReference type="GO" id="GO:0004190">
    <property type="term" value="F:aspartic-type endopeptidase activity"/>
    <property type="evidence" value="ECO:0007669"/>
    <property type="project" value="UniProtKB-KW"/>
</dbReference>
<organism evidence="8 9">
    <name type="scientific">Cytospora schulzeri</name>
    <dbReference type="NCBI Taxonomy" id="448051"/>
    <lineage>
        <taxon>Eukaryota</taxon>
        <taxon>Fungi</taxon>
        <taxon>Dikarya</taxon>
        <taxon>Ascomycota</taxon>
        <taxon>Pezizomycotina</taxon>
        <taxon>Sordariomycetes</taxon>
        <taxon>Sordariomycetidae</taxon>
        <taxon>Diaporthales</taxon>
        <taxon>Cytosporaceae</taxon>
        <taxon>Cytospora</taxon>
    </lineage>
</organism>
<dbReference type="OrthoDB" id="2747330at2759"/>
<keyword evidence="4" id="KW-0378">Hydrolase</keyword>
<dbReference type="CDD" id="cd06097">
    <property type="entry name" value="Aspergillopepsin_like"/>
    <property type="match status" value="1"/>
</dbReference>
<comment type="similarity">
    <text evidence="1">Belongs to the peptidase A1 family.</text>
</comment>
<dbReference type="PANTHER" id="PTHR47966:SF2">
    <property type="entry name" value="ASPERGILLOPEPSIN-1-RELATED"/>
    <property type="match status" value="1"/>
</dbReference>
<feature type="active site" evidence="5">
    <location>
        <position position="295"/>
    </location>
</feature>
<comment type="caution">
    <text evidence="8">The sequence shown here is derived from an EMBL/GenBank/DDBJ whole genome shotgun (WGS) entry which is preliminary data.</text>
</comment>
<dbReference type="InterPro" id="IPR021109">
    <property type="entry name" value="Peptidase_aspartic_dom_sf"/>
</dbReference>
<dbReference type="InterPro" id="IPR033121">
    <property type="entry name" value="PEPTIDASE_A1"/>
</dbReference>
<dbReference type="PRINTS" id="PR00792">
    <property type="entry name" value="PEPSIN"/>
</dbReference>
<keyword evidence="3" id="KW-0064">Aspartyl protease</keyword>
<dbReference type="PANTHER" id="PTHR47966">
    <property type="entry name" value="BETA-SITE APP-CLEAVING ENZYME, ISOFORM A-RELATED"/>
    <property type="match status" value="1"/>
</dbReference>
<dbReference type="PROSITE" id="PS51767">
    <property type="entry name" value="PEPTIDASE_A1"/>
    <property type="match status" value="1"/>
</dbReference>
<feature type="domain" description="Peptidase A1" evidence="7">
    <location>
        <begin position="85"/>
        <end position="405"/>
    </location>
</feature>
<dbReference type="EMBL" id="LKEA01000024">
    <property type="protein sequence ID" value="ROV99141.1"/>
    <property type="molecule type" value="Genomic_DNA"/>
</dbReference>
<dbReference type="GO" id="GO:0006508">
    <property type="term" value="P:proteolysis"/>
    <property type="evidence" value="ECO:0007669"/>
    <property type="project" value="UniProtKB-KW"/>
</dbReference>
<evidence type="ECO:0000256" key="4">
    <source>
        <dbReference type="ARBA" id="ARBA00022801"/>
    </source>
</evidence>
<evidence type="ECO:0000256" key="3">
    <source>
        <dbReference type="ARBA" id="ARBA00022750"/>
    </source>
</evidence>
<evidence type="ECO:0000256" key="2">
    <source>
        <dbReference type="ARBA" id="ARBA00022670"/>
    </source>
</evidence>
<dbReference type="Gene3D" id="2.40.70.10">
    <property type="entry name" value="Acid Proteases"/>
    <property type="match status" value="2"/>
</dbReference>
<evidence type="ECO:0000256" key="5">
    <source>
        <dbReference type="PIRSR" id="PIRSR601461-1"/>
    </source>
</evidence>
<dbReference type="InterPro" id="IPR001461">
    <property type="entry name" value="Aspartic_peptidase_A1"/>
</dbReference>
<dbReference type="Pfam" id="PF00026">
    <property type="entry name" value="Asp"/>
    <property type="match status" value="1"/>
</dbReference>
<dbReference type="Proteomes" id="UP000283895">
    <property type="component" value="Unassembled WGS sequence"/>
</dbReference>
<keyword evidence="2" id="KW-0645">Protease</keyword>
<feature type="region of interest" description="Disordered" evidence="6">
    <location>
        <begin position="56"/>
        <end position="75"/>
    </location>
</feature>
<dbReference type="FunFam" id="2.40.70.10:FF:000026">
    <property type="entry name" value="Endothiapepsin"/>
    <property type="match status" value="1"/>
</dbReference>
<dbReference type="AlphaFoldDB" id="A0A423W740"/>
<keyword evidence="9" id="KW-1185">Reference proteome</keyword>
<proteinExistence type="inferred from homology"/>
<feature type="active site" evidence="5">
    <location>
        <position position="103"/>
    </location>
</feature>
<evidence type="ECO:0000313" key="8">
    <source>
        <dbReference type="EMBL" id="ROV99141.1"/>
    </source>
</evidence>
<evidence type="ECO:0000256" key="6">
    <source>
        <dbReference type="SAM" id="MobiDB-lite"/>
    </source>
</evidence>
<name>A0A423W740_9PEZI</name>